<comment type="caution">
    <text evidence="1">The sequence shown here is derived from an EMBL/GenBank/DDBJ whole genome shotgun (WGS) entry which is preliminary data.</text>
</comment>
<organism evidence="1 2">
    <name type="scientific">Petrolisthes cinctipes</name>
    <name type="common">Flat porcelain crab</name>
    <dbReference type="NCBI Taxonomy" id="88211"/>
    <lineage>
        <taxon>Eukaryota</taxon>
        <taxon>Metazoa</taxon>
        <taxon>Ecdysozoa</taxon>
        <taxon>Arthropoda</taxon>
        <taxon>Crustacea</taxon>
        <taxon>Multicrustacea</taxon>
        <taxon>Malacostraca</taxon>
        <taxon>Eumalacostraca</taxon>
        <taxon>Eucarida</taxon>
        <taxon>Decapoda</taxon>
        <taxon>Pleocyemata</taxon>
        <taxon>Anomura</taxon>
        <taxon>Galatheoidea</taxon>
        <taxon>Porcellanidae</taxon>
        <taxon>Petrolisthes</taxon>
    </lineage>
</organism>
<dbReference type="Proteomes" id="UP001286313">
    <property type="component" value="Unassembled WGS sequence"/>
</dbReference>
<evidence type="ECO:0000313" key="2">
    <source>
        <dbReference type="Proteomes" id="UP001286313"/>
    </source>
</evidence>
<evidence type="ECO:0000313" key="1">
    <source>
        <dbReference type="EMBL" id="KAK3864953.1"/>
    </source>
</evidence>
<keyword evidence="2" id="KW-1185">Reference proteome</keyword>
<protein>
    <submittedName>
        <fullName evidence="1">Uncharacterized protein</fullName>
    </submittedName>
</protein>
<reference evidence="1" key="1">
    <citation type="submission" date="2023-10" db="EMBL/GenBank/DDBJ databases">
        <title>Genome assemblies of two species of porcelain crab, Petrolisthes cinctipes and Petrolisthes manimaculis (Anomura: Porcellanidae).</title>
        <authorList>
            <person name="Angst P."/>
        </authorList>
    </citation>
    <scope>NUCLEOTIDE SEQUENCE</scope>
    <source>
        <strain evidence="1">PB745_01</strain>
        <tissue evidence="1">Gill</tissue>
    </source>
</reference>
<gene>
    <name evidence="1" type="ORF">Pcinc_029385</name>
</gene>
<dbReference type="EMBL" id="JAWQEG010003688">
    <property type="protein sequence ID" value="KAK3864953.1"/>
    <property type="molecule type" value="Genomic_DNA"/>
</dbReference>
<dbReference type="AlphaFoldDB" id="A0AAE1K7K7"/>
<name>A0AAE1K7K7_PETCI</name>
<sequence>MGIEGNMTFDLSKEGKKAVVIMGSLLRVSDDAVRRRRREGRDEDSDFYVGRCNWYEASCWYWYEIKGRAGVCGGVCDRFGDPDNMMTGVSGMMPWGAGMMAGIKKARILDMKLRSV</sequence>
<accession>A0AAE1K7K7</accession>
<proteinExistence type="predicted"/>